<evidence type="ECO:0000313" key="2">
    <source>
        <dbReference type="Proteomes" id="UP000193207"/>
    </source>
</evidence>
<proteinExistence type="predicted"/>
<dbReference type="EMBL" id="FWFU01000002">
    <property type="protein sequence ID" value="SLN36725.1"/>
    <property type="molecule type" value="Genomic_DNA"/>
</dbReference>
<keyword evidence="2" id="KW-1185">Reference proteome</keyword>
<dbReference type="RefSeq" id="WP_085817482.1">
    <property type="nucleotide sequence ID" value="NZ_FWFU01000002.1"/>
</dbReference>
<organism evidence="1 2">
    <name type="scientific">Roseovarius halotolerans</name>
    <dbReference type="NCBI Taxonomy" id="505353"/>
    <lineage>
        <taxon>Bacteria</taxon>
        <taxon>Pseudomonadati</taxon>
        <taxon>Pseudomonadota</taxon>
        <taxon>Alphaproteobacteria</taxon>
        <taxon>Rhodobacterales</taxon>
        <taxon>Roseobacteraceae</taxon>
        <taxon>Roseovarius</taxon>
    </lineage>
</organism>
<dbReference type="OrthoDB" id="7347529at2"/>
<name>A0A1X6Z2G9_9RHOB</name>
<accession>A0A1X6Z2G9</accession>
<sequence length="190" mass="20984">MTGQQVATAHWRALDGEGEDKCTLSQTDHGWVLLGHARFRDESGFAALDYILRCDRGWQTQSADIAGVHEGREIRIQLECDKGHWLMNGEAQPQVGQAWDLDLSFTPATNLMPLRRLAEQSAPSLTTRAAWLLYPGTRLEPLDQTYSAGGTLAHVLYQAEQTGSSFHLDVDSSGFVTLYPGLWEGTVEPA</sequence>
<dbReference type="SUPFAM" id="SSF159275">
    <property type="entry name" value="PA1994-like"/>
    <property type="match status" value="1"/>
</dbReference>
<gene>
    <name evidence="1" type="ORF">ROH8110_01892</name>
</gene>
<dbReference type="AlphaFoldDB" id="A0A1X6Z2G9"/>
<protein>
    <recommendedName>
        <fullName evidence="3">Glycolipid-binding domain-containing protein</fullName>
    </recommendedName>
</protein>
<reference evidence="1 2" key="1">
    <citation type="submission" date="2017-03" db="EMBL/GenBank/DDBJ databases">
        <authorList>
            <person name="Afonso C.L."/>
            <person name="Miller P.J."/>
            <person name="Scott M.A."/>
            <person name="Spackman E."/>
            <person name="Goraichik I."/>
            <person name="Dimitrov K.M."/>
            <person name="Suarez D.L."/>
            <person name="Swayne D.E."/>
        </authorList>
    </citation>
    <scope>NUCLEOTIDE SEQUENCE [LARGE SCALE GENOMIC DNA]</scope>
    <source>
        <strain evidence="1 2">CECT 8110</strain>
    </source>
</reference>
<dbReference type="Pfam" id="PF06475">
    <property type="entry name" value="Glycolipid_bind"/>
    <property type="match status" value="1"/>
</dbReference>
<dbReference type="InterPro" id="IPR009467">
    <property type="entry name" value="Glycolipid-bd_prot_put"/>
</dbReference>
<evidence type="ECO:0008006" key="3">
    <source>
        <dbReference type="Google" id="ProtNLM"/>
    </source>
</evidence>
<dbReference type="Proteomes" id="UP000193207">
    <property type="component" value="Unassembled WGS sequence"/>
</dbReference>
<evidence type="ECO:0000313" key="1">
    <source>
        <dbReference type="EMBL" id="SLN36725.1"/>
    </source>
</evidence>